<dbReference type="GO" id="GO:0031125">
    <property type="term" value="P:rRNA 3'-end processing"/>
    <property type="evidence" value="ECO:0007669"/>
    <property type="project" value="TreeGrafter"/>
</dbReference>
<dbReference type="PANTHER" id="PTHR37294:SF1">
    <property type="entry name" value="3'-5' EXORIBONUCLEASE YHAM"/>
    <property type="match status" value="1"/>
</dbReference>
<dbReference type="PANTHER" id="PTHR37294">
    <property type="entry name" value="3'-5' EXORIBONUCLEASE YHAM"/>
    <property type="match status" value="1"/>
</dbReference>
<name>A0A0C7G9Y3_PARSO</name>
<feature type="domain" description="HD/PDEase" evidence="2">
    <location>
        <begin position="147"/>
        <end position="281"/>
    </location>
</feature>
<dbReference type="Pfam" id="PF01966">
    <property type="entry name" value="HD"/>
    <property type="match status" value="1"/>
</dbReference>
<dbReference type="EC" id="3.1.-.-" evidence="3"/>
<dbReference type="Gene3D" id="1.10.3210.10">
    <property type="entry name" value="Hypothetical protein af1432"/>
    <property type="match status" value="1"/>
</dbReference>
<dbReference type="EMBL" id="CEKZ01000003">
    <property type="protein sequence ID" value="CEQ03827.1"/>
    <property type="molecule type" value="Genomic_DNA"/>
</dbReference>
<evidence type="ECO:0000313" key="3">
    <source>
        <dbReference type="EMBL" id="CEQ03827.1"/>
    </source>
</evidence>
<dbReference type="SMART" id="SM00471">
    <property type="entry name" value="HDc"/>
    <property type="match status" value="1"/>
</dbReference>
<dbReference type="SUPFAM" id="SSF109604">
    <property type="entry name" value="HD-domain/PDEase-like"/>
    <property type="match status" value="1"/>
</dbReference>
<evidence type="ECO:0000313" key="4">
    <source>
        <dbReference type="Proteomes" id="UP000049127"/>
    </source>
</evidence>
<keyword evidence="1 3" id="KW-0378">Hydrolase</keyword>
<accession>A0A0C7G9Y3</accession>
<sequence>MAHKKVFLKDIDMDKKFKTSLMVMKKIHRDSNMTTYILTDKSEQIKARIPNKFKLKPGQVIEVESKKEPTMDEVKNIEIISENYELDDYLPAVKRSIEEIMYDIENLTNEYIKSDDAKKLNDFFFKDEEFSDKFKKGIGGVSMHHNYIGGLAEHTLGVMYLTKILCEKYRCKNIEMAMLSAKLHDIGKLYELDFNGPFKYTLQGELEGHIVIGIQLIDRAINDMKHDFDEEFVRRIKGCIVQHHGKLEYGSPRECNMEEAFILNFADGIDATMNKIEQIKTNSKSNGWSDYDRRIDTKLYL</sequence>
<dbReference type="CDD" id="cd00077">
    <property type="entry name" value="HDc"/>
    <property type="match status" value="1"/>
</dbReference>
<dbReference type="InterPro" id="IPR003607">
    <property type="entry name" value="HD/PDEase_dom"/>
</dbReference>
<evidence type="ECO:0000259" key="2">
    <source>
        <dbReference type="SMART" id="SM00471"/>
    </source>
</evidence>
<proteinExistence type="predicted"/>
<dbReference type="GO" id="GO:0016787">
    <property type="term" value="F:hydrolase activity"/>
    <property type="evidence" value="ECO:0007669"/>
    <property type="project" value="UniProtKB-KW"/>
</dbReference>
<dbReference type="AlphaFoldDB" id="A0A0C7G9Y3"/>
<evidence type="ECO:0000256" key="1">
    <source>
        <dbReference type="ARBA" id="ARBA00022801"/>
    </source>
</evidence>
<protein>
    <submittedName>
        <fullName evidence="3">HD-superfamily hydrolase</fullName>
        <ecNumber evidence="3">3.1.-.-</ecNumber>
    </submittedName>
</protein>
<organism evidence="3 4">
    <name type="scientific">Paraclostridium sordellii</name>
    <name type="common">Clostridium sordellii</name>
    <dbReference type="NCBI Taxonomy" id="1505"/>
    <lineage>
        <taxon>Bacteria</taxon>
        <taxon>Bacillati</taxon>
        <taxon>Bacillota</taxon>
        <taxon>Clostridia</taxon>
        <taxon>Peptostreptococcales</taxon>
        <taxon>Peptostreptococcaceae</taxon>
        <taxon>Paraclostridium</taxon>
    </lineage>
</organism>
<dbReference type="Proteomes" id="UP000049127">
    <property type="component" value="Unassembled WGS sequence"/>
</dbReference>
<reference evidence="3 4" key="1">
    <citation type="submission" date="2015-01" db="EMBL/GenBank/DDBJ databases">
        <authorList>
            <person name="Aslett A.Martin."/>
            <person name="De Silva Nishadi"/>
        </authorList>
    </citation>
    <scope>NUCLEOTIDE SEQUENCE [LARGE SCALE GENOMIC DNA]</scope>
    <source>
        <strain evidence="3 4">R28058</strain>
    </source>
</reference>
<dbReference type="RefSeq" id="WP_055342006.1">
    <property type="nucleotide sequence ID" value="NZ_CDNI01000003.1"/>
</dbReference>
<gene>
    <name evidence="3" type="primary">yhaM</name>
    <name evidence="3" type="ORF">R28058_15601</name>
</gene>
<dbReference type="InterPro" id="IPR050798">
    <property type="entry name" value="YhaM_exoribonuc/phosphodiest"/>
</dbReference>
<dbReference type="InterPro" id="IPR006674">
    <property type="entry name" value="HD_domain"/>
</dbReference>
<dbReference type="OrthoDB" id="9778453at2"/>